<dbReference type="FunFam" id="3.40.50.300:FF:000220">
    <property type="entry name" value="ATP-dependent protease ATPase subunit HslU"/>
    <property type="match status" value="1"/>
</dbReference>
<proteinExistence type="inferred from homology"/>
<dbReference type="AlphaFoldDB" id="A0A2Z2NMQ4"/>
<dbReference type="Proteomes" id="UP000250079">
    <property type="component" value="Chromosome"/>
</dbReference>
<keyword evidence="4 7" id="KW-0547">Nucleotide-binding</keyword>
<evidence type="ECO:0000256" key="1">
    <source>
        <dbReference type="ARBA" id="ARBA00004496"/>
    </source>
</evidence>
<feature type="binding site" evidence="7">
    <location>
        <position position="321"/>
    </location>
    <ligand>
        <name>ATP</name>
        <dbReference type="ChEBI" id="CHEBI:30616"/>
    </ligand>
</feature>
<evidence type="ECO:0000256" key="6">
    <source>
        <dbReference type="ARBA" id="ARBA00023186"/>
    </source>
</evidence>
<evidence type="ECO:0000256" key="4">
    <source>
        <dbReference type="ARBA" id="ARBA00022741"/>
    </source>
</evidence>
<feature type="binding site" evidence="7">
    <location>
        <position position="393"/>
    </location>
    <ligand>
        <name>ATP</name>
        <dbReference type="ChEBI" id="CHEBI:30616"/>
    </ligand>
</feature>
<organism evidence="10 11">
    <name type="scientific">Granulosicoccus antarcticus IMCC3135</name>
    <dbReference type="NCBI Taxonomy" id="1192854"/>
    <lineage>
        <taxon>Bacteria</taxon>
        <taxon>Pseudomonadati</taxon>
        <taxon>Pseudomonadota</taxon>
        <taxon>Gammaproteobacteria</taxon>
        <taxon>Chromatiales</taxon>
        <taxon>Granulosicoccaceae</taxon>
        <taxon>Granulosicoccus</taxon>
    </lineage>
</organism>
<evidence type="ECO:0000313" key="10">
    <source>
        <dbReference type="EMBL" id="ASJ70150.1"/>
    </source>
</evidence>
<evidence type="ECO:0000313" key="11">
    <source>
        <dbReference type="Proteomes" id="UP000250079"/>
    </source>
</evidence>
<dbReference type="RefSeq" id="WP_088915717.1">
    <property type="nucleotide sequence ID" value="NZ_CP018632.1"/>
</dbReference>
<sequence>MSNMTPREIVQELDKHIIGQANAKRAVAIALRNRWRRQQLDDSLKNEITPKNILMIGPTGVGKTEIARRLAKLANAPFIKVEATKFTEVGYVGRDVESIIRDLADVALKETREQAMQKLRNRAEDAAEERVLDILLPPATKVGFSVEETTESSTRQKFRKKLREGDLDDKEIEIEVRQQSAGVEIMAPPGMEEMSQQLQGMFQNMGGGQAKKRKLPIREAIKHLIDEEAAKLLNEDEIKAQALENIEQNGIVFIDEIDKVARGGERTSGADVSREGVQRDLLPLIEGSTVSTKFGMVKTDHILFIACGAFHLSKPSDLIPELQGRLPIRVELEALTTQDFQRILSEPDASLSEQAIALMGTEKVNLEFTNDGISRIAEVAWQVNESTENIGARRLHTVMERLLESASFDASDSAGTTVTVNADYVDSHLGNLVQDVDLSRYIL</sequence>
<dbReference type="NCBIfam" id="TIGR00390">
    <property type="entry name" value="hslU"/>
    <property type="match status" value="1"/>
</dbReference>
<keyword evidence="6 7" id="KW-0143">Chaperone</keyword>
<dbReference type="Pfam" id="PF00004">
    <property type="entry name" value="AAA"/>
    <property type="match status" value="1"/>
</dbReference>
<dbReference type="PANTHER" id="PTHR48102">
    <property type="entry name" value="ATP-DEPENDENT CLP PROTEASE ATP-BINDING SUBUNIT CLPX-LIKE, MITOCHONDRIAL-RELATED"/>
    <property type="match status" value="1"/>
</dbReference>
<dbReference type="Gene3D" id="1.10.8.60">
    <property type="match status" value="1"/>
</dbReference>
<comment type="subunit">
    <text evidence="7">A double ring-shaped homohexamer of HslV is capped on each side by a ring-shaped HslU homohexamer. The assembly of the HslU/HslV complex is dependent on binding of ATP.</text>
</comment>
<dbReference type="InterPro" id="IPR004491">
    <property type="entry name" value="HslU"/>
</dbReference>
<dbReference type="FunFam" id="3.40.50.300:FF:000213">
    <property type="entry name" value="ATP-dependent protease ATPase subunit HslU"/>
    <property type="match status" value="1"/>
</dbReference>
<dbReference type="SUPFAM" id="SSF52540">
    <property type="entry name" value="P-loop containing nucleoside triphosphate hydrolases"/>
    <property type="match status" value="1"/>
</dbReference>
<feature type="domain" description="Clp ATPase C-terminal" evidence="9">
    <location>
        <begin position="335"/>
        <end position="434"/>
    </location>
</feature>
<dbReference type="InterPro" id="IPR019489">
    <property type="entry name" value="Clp_ATPase_C"/>
</dbReference>
<dbReference type="SMART" id="SM00382">
    <property type="entry name" value="AAA"/>
    <property type="match status" value="1"/>
</dbReference>
<evidence type="ECO:0000259" key="8">
    <source>
        <dbReference type="SMART" id="SM00382"/>
    </source>
</evidence>
<evidence type="ECO:0000256" key="5">
    <source>
        <dbReference type="ARBA" id="ARBA00022840"/>
    </source>
</evidence>
<keyword evidence="10" id="KW-0378">Hydrolase</keyword>
<reference evidence="10 11" key="1">
    <citation type="submission" date="2016-12" db="EMBL/GenBank/DDBJ databases">
        <authorList>
            <person name="Song W.-J."/>
            <person name="Kurnit D.M."/>
        </authorList>
    </citation>
    <scope>NUCLEOTIDE SEQUENCE [LARGE SCALE GENOMIC DNA]</scope>
    <source>
        <strain evidence="10 11">IMCC3135</strain>
    </source>
</reference>
<dbReference type="InterPro" id="IPR003959">
    <property type="entry name" value="ATPase_AAA_core"/>
</dbReference>
<feature type="domain" description="AAA+ ATPase" evidence="8">
    <location>
        <begin position="49"/>
        <end position="332"/>
    </location>
</feature>
<dbReference type="InterPro" id="IPR050052">
    <property type="entry name" value="ATP-dep_Clp_protease_ClpX"/>
</dbReference>
<dbReference type="PANTHER" id="PTHR48102:SF3">
    <property type="entry name" value="ATP-DEPENDENT PROTEASE ATPASE SUBUNIT HSLU"/>
    <property type="match status" value="1"/>
</dbReference>
<dbReference type="GO" id="GO:0008233">
    <property type="term" value="F:peptidase activity"/>
    <property type="evidence" value="ECO:0007669"/>
    <property type="project" value="UniProtKB-KW"/>
</dbReference>
<dbReference type="GO" id="GO:0016887">
    <property type="term" value="F:ATP hydrolysis activity"/>
    <property type="evidence" value="ECO:0007669"/>
    <property type="project" value="InterPro"/>
</dbReference>
<name>A0A2Z2NMQ4_9GAMM</name>
<dbReference type="CDD" id="cd19498">
    <property type="entry name" value="RecA-like_HslU"/>
    <property type="match status" value="1"/>
</dbReference>
<protein>
    <recommendedName>
        <fullName evidence="7">ATP-dependent protease ATPase subunit HslU</fullName>
    </recommendedName>
    <alternativeName>
        <fullName evidence="7">Unfoldase HslU</fullName>
    </alternativeName>
</protein>
<accession>A0A2Z2NMQ4</accession>
<dbReference type="InterPro" id="IPR027417">
    <property type="entry name" value="P-loop_NTPase"/>
</dbReference>
<evidence type="ECO:0000259" key="9">
    <source>
        <dbReference type="SMART" id="SM01086"/>
    </source>
</evidence>
<keyword evidence="10" id="KW-0645">Protease</keyword>
<dbReference type="GO" id="GO:0043335">
    <property type="term" value="P:protein unfolding"/>
    <property type="evidence" value="ECO:0007669"/>
    <property type="project" value="UniProtKB-UniRule"/>
</dbReference>
<dbReference type="EMBL" id="CP018632">
    <property type="protein sequence ID" value="ASJ70150.1"/>
    <property type="molecule type" value="Genomic_DNA"/>
</dbReference>
<comment type="function">
    <text evidence="7">ATPase subunit of a proteasome-like degradation complex; this subunit has chaperone activity. The binding of ATP and its subsequent hydrolysis by HslU are essential for unfolding of protein substrates subsequently hydrolyzed by HslV. HslU recognizes the N-terminal part of its protein substrates and unfolds these before they are guided to HslV for hydrolysis.</text>
</comment>
<comment type="subcellular location">
    <subcellularLocation>
        <location evidence="1 7">Cytoplasm</location>
    </subcellularLocation>
</comment>
<keyword evidence="5 7" id="KW-0067">ATP-binding</keyword>
<feature type="binding site" evidence="7">
    <location>
        <position position="18"/>
    </location>
    <ligand>
        <name>ATP</name>
        <dbReference type="ChEBI" id="CHEBI:30616"/>
    </ligand>
</feature>
<keyword evidence="11" id="KW-1185">Reference proteome</keyword>
<comment type="similarity">
    <text evidence="2 7">Belongs to the ClpX chaperone family. HslU subfamily.</text>
</comment>
<dbReference type="KEGG" id="gai:IMCC3135_00095"/>
<dbReference type="FunFam" id="1.10.8.10:FF:000028">
    <property type="entry name" value="ATP-dependent protease ATPase subunit HslU"/>
    <property type="match status" value="1"/>
</dbReference>
<dbReference type="NCBIfam" id="NF003544">
    <property type="entry name" value="PRK05201.1"/>
    <property type="match status" value="1"/>
</dbReference>
<evidence type="ECO:0000256" key="2">
    <source>
        <dbReference type="ARBA" id="ARBA00009771"/>
    </source>
</evidence>
<gene>
    <name evidence="7 10" type="primary">hslU</name>
    <name evidence="10" type="ORF">IMCC3135_00095</name>
</gene>
<dbReference type="SMART" id="SM01086">
    <property type="entry name" value="ClpB_D2-small"/>
    <property type="match status" value="1"/>
</dbReference>
<dbReference type="Gene3D" id="3.40.50.300">
    <property type="entry name" value="P-loop containing nucleotide triphosphate hydrolases"/>
    <property type="match status" value="2"/>
</dbReference>
<dbReference type="GO" id="GO:0009376">
    <property type="term" value="C:HslUV protease complex"/>
    <property type="evidence" value="ECO:0007669"/>
    <property type="project" value="UniProtKB-UniRule"/>
</dbReference>
<dbReference type="GO" id="GO:0005524">
    <property type="term" value="F:ATP binding"/>
    <property type="evidence" value="ECO:0007669"/>
    <property type="project" value="UniProtKB-UniRule"/>
</dbReference>
<dbReference type="GO" id="GO:0036402">
    <property type="term" value="F:proteasome-activating activity"/>
    <property type="evidence" value="ECO:0007669"/>
    <property type="project" value="UniProtKB-UniRule"/>
</dbReference>
<keyword evidence="3 7" id="KW-0963">Cytoplasm</keyword>
<feature type="binding site" evidence="7">
    <location>
        <begin position="60"/>
        <end position="65"/>
    </location>
    <ligand>
        <name>ATP</name>
        <dbReference type="ChEBI" id="CHEBI:30616"/>
    </ligand>
</feature>
<feature type="binding site" evidence="7">
    <location>
        <position position="255"/>
    </location>
    <ligand>
        <name>ATP</name>
        <dbReference type="ChEBI" id="CHEBI:30616"/>
    </ligand>
</feature>
<dbReference type="InterPro" id="IPR003593">
    <property type="entry name" value="AAA+_ATPase"/>
</dbReference>
<dbReference type="OrthoDB" id="9804062at2"/>
<dbReference type="Pfam" id="PF07724">
    <property type="entry name" value="AAA_2"/>
    <property type="match status" value="1"/>
</dbReference>
<evidence type="ECO:0000256" key="3">
    <source>
        <dbReference type="ARBA" id="ARBA00022490"/>
    </source>
</evidence>
<evidence type="ECO:0000256" key="7">
    <source>
        <dbReference type="HAMAP-Rule" id="MF_00249"/>
    </source>
</evidence>
<dbReference type="HAMAP" id="MF_00249">
    <property type="entry name" value="HslU"/>
    <property type="match status" value="1"/>
</dbReference>